<organism evidence="1 2">
    <name type="scientific">Capronia epimyces CBS 606.96</name>
    <dbReference type="NCBI Taxonomy" id="1182542"/>
    <lineage>
        <taxon>Eukaryota</taxon>
        <taxon>Fungi</taxon>
        <taxon>Dikarya</taxon>
        <taxon>Ascomycota</taxon>
        <taxon>Pezizomycotina</taxon>
        <taxon>Eurotiomycetes</taxon>
        <taxon>Chaetothyriomycetidae</taxon>
        <taxon>Chaetothyriales</taxon>
        <taxon>Herpotrichiellaceae</taxon>
        <taxon>Capronia</taxon>
    </lineage>
</organism>
<dbReference type="AlphaFoldDB" id="W9YAM4"/>
<reference evidence="1 2" key="1">
    <citation type="submission" date="2013-03" db="EMBL/GenBank/DDBJ databases">
        <title>The Genome Sequence of Capronia epimyces CBS 606.96.</title>
        <authorList>
            <consortium name="The Broad Institute Genomics Platform"/>
            <person name="Cuomo C."/>
            <person name="de Hoog S."/>
            <person name="Gorbushina A."/>
            <person name="Walker B."/>
            <person name="Young S.K."/>
            <person name="Zeng Q."/>
            <person name="Gargeya S."/>
            <person name="Fitzgerald M."/>
            <person name="Haas B."/>
            <person name="Abouelleil A."/>
            <person name="Allen A.W."/>
            <person name="Alvarado L."/>
            <person name="Arachchi H.M."/>
            <person name="Berlin A.M."/>
            <person name="Chapman S.B."/>
            <person name="Gainer-Dewar J."/>
            <person name="Goldberg J."/>
            <person name="Griggs A."/>
            <person name="Gujja S."/>
            <person name="Hansen M."/>
            <person name="Howarth C."/>
            <person name="Imamovic A."/>
            <person name="Ireland A."/>
            <person name="Larimer J."/>
            <person name="McCowan C."/>
            <person name="Murphy C."/>
            <person name="Pearson M."/>
            <person name="Poon T.W."/>
            <person name="Priest M."/>
            <person name="Roberts A."/>
            <person name="Saif S."/>
            <person name="Shea T."/>
            <person name="Sisk P."/>
            <person name="Sykes S."/>
            <person name="Wortman J."/>
            <person name="Nusbaum C."/>
            <person name="Birren B."/>
        </authorList>
    </citation>
    <scope>NUCLEOTIDE SEQUENCE [LARGE SCALE GENOMIC DNA]</scope>
    <source>
        <strain evidence="1 2">CBS 606.96</strain>
    </source>
</reference>
<evidence type="ECO:0000313" key="2">
    <source>
        <dbReference type="Proteomes" id="UP000019478"/>
    </source>
</evidence>
<sequence length="249" mass="27728">MTAAVVPLWAGFPVPTGVRLNPQPQLWTPPRHALKCQATSKDYERKLSPQFIVSDKILDTVSDKAESDGASVLLDMPYEILLTIYDSLGHAPSQIALALTCKRMAMVARDVHLSLSATSARYAGFLPKRVFDVPDLMAQLNPWMPATLRLCNHCLTNRPLREDYWNTIVGCEISNFWIQKTGWTFHDASWHKQVHDICPACHVSCTLSDYVDCDGCRTLGRLGDIDWSRVTESSPRRIGPDSQSGGSVT</sequence>
<protein>
    <recommendedName>
        <fullName evidence="3">F-box domain-containing protein</fullName>
    </recommendedName>
</protein>
<dbReference type="GeneID" id="19173002"/>
<evidence type="ECO:0000313" key="1">
    <source>
        <dbReference type="EMBL" id="EXJ79414.1"/>
    </source>
</evidence>
<gene>
    <name evidence="1" type="ORF">A1O3_08916</name>
</gene>
<dbReference type="Proteomes" id="UP000019478">
    <property type="component" value="Unassembled WGS sequence"/>
</dbReference>
<keyword evidence="2" id="KW-1185">Reference proteome</keyword>
<dbReference type="RefSeq" id="XP_007737202.1">
    <property type="nucleotide sequence ID" value="XM_007739012.1"/>
</dbReference>
<dbReference type="OrthoDB" id="4135563at2759"/>
<evidence type="ECO:0008006" key="3">
    <source>
        <dbReference type="Google" id="ProtNLM"/>
    </source>
</evidence>
<dbReference type="HOGENOM" id="CLU_076637_0_0_1"/>
<name>W9YAM4_9EURO</name>
<comment type="caution">
    <text evidence="1">The sequence shown here is derived from an EMBL/GenBank/DDBJ whole genome shotgun (WGS) entry which is preliminary data.</text>
</comment>
<proteinExistence type="predicted"/>
<dbReference type="EMBL" id="AMGY01000008">
    <property type="protein sequence ID" value="EXJ79414.1"/>
    <property type="molecule type" value="Genomic_DNA"/>
</dbReference>
<accession>W9YAM4</accession>